<reference evidence="2 3" key="1">
    <citation type="submission" date="2007-04" db="EMBL/GenBank/DDBJ databases">
        <authorList>
            <person name="Fulton L."/>
            <person name="Clifton S."/>
            <person name="Fulton B."/>
            <person name="Xu J."/>
            <person name="Minx P."/>
            <person name="Pepin K.H."/>
            <person name="Johnson M."/>
            <person name="Thiruvilangam P."/>
            <person name="Bhonagiri V."/>
            <person name="Nash W.E."/>
            <person name="Mardis E.R."/>
            <person name="Wilson R.K."/>
        </authorList>
    </citation>
    <scope>NUCLEOTIDE SEQUENCE [LARGE SCALE GENOMIC DNA]</scope>
    <source>
        <strain evidence="2 3">ATCC 29799</strain>
    </source>
</reference>
<dbReference type="AlphaFoldDB" id="A6NSM9"/>
<evidence type="ECO:0000313" key="3">
    <source>
        <dbReference type="Proteomes" id="UP000003639"/>
    </source>
</evidence>
<dbReference type="InterPro" id="IPR016181">
    <property type="entry name" value="Acyl_CoA_acyltransferase"/>
</dbReference>
<evidence type="ECO:0000313" key="2">
    <source>
        <dbReference type="EMBL" id="EDN00986.1"/>
    </source>
</evidence>
<reference evidence="2 3" key="2">
    <citation type="submission" date="2007-06" db="EMBL/GenBank/DDBJ databases">
        <title>Draft genome sequence of Pseudoflavonifractor capillosus ATCC 29799.</title>
        <authorList>
            <person name="Sudarsanam P."/>
            <person name="Ley R."/>
            <person name="Guruge J."/>
            <person name="Turnbaugh P.J."/>
            <person name="Mahowald M."/>
            <person name="Liep D."/>
            <person name="Gordon J."/>
        </authorList>
    </citation>
    <scope>NUCLEOTIDE SEQUENCE [LARGE SCALE GENOMIC DNA]</scope>
    <source>
        <strain evidence="2 3">ATCC 29799</strain>
    </source>
</reference>
<dbReference type="Gene3D" id="3.40.630.30">
    <property type="match status" value="1"/>
</dbReference>
<sequence>MITKSQYLANPCRAASLPYWKAKSMVLPEKILIVHDDDFRPSEYAQYTDEPYFRLFHRLKHLSSPQMPEGFCLCDIALKEFADHINSCYDDIGVSEAELHRYTMRPVYDAALWIALQDRESGAVAATGIAELDKETGAGILEWIQVSQAYRGRGLGCYLVYELLWRMRDAADFATVSGQCGNPSNPERLYRACGFTGTDVWHILRKSLV</sequence>
<dbReference type="GO" id="GO:0016747">
    <property type="term" value="F:acyltransferase activity, transferring groups other than amino-acyl groups"/>
    <property type="evidence" value="ECO:0007669"/>
    <property type="project" value="InterPro"/>
</dbReference>
<dbReference type="eggNOG" id="COG0456">
    <property type="taxonomic scope" value="Bacteria"/>
</dbReference>
<name>A6NSM9_9FIRM</name>
<dbReference type="Proteomes" id="UP000003639">
    <property type="component" value="Unassembled WGS sequence"/>
</dbReference>
<keyword evidence="2" id="KW-0808">Transferase</keyword>
<feature type="domain" description="N-acetyltransferase" evidence="1">
    <location>
        <begin position="76"/>
        <end position="209"/>
    </location>
</feature>
<dbReference type="PROSITE" id="PS51186">
    <property type="entry name" value="GNAT"/>
    <property type="match status" value="1"/>
</dbReference>
<dbReference type="InterPro" id="IPR000182">
    <property type="entry name" value="GNAT_dom"/>
</dbReference>
<dbReference type="SUPFAM" id="SSF55729">
    <property type="entry name" value="Acyl-CoA N-acyltransferases (Nat)"/>
    <property type="match status" value="1"/>
</dbReference>
<protein>
    <submittedName>
        <fullName evidence="2">Acetyltransferase, GNAT family</fullName>
    </submittedName>
</protein>
<evidence type="ECO:0000259" key="1">
    <source>
        <dbReference type="PROSITE" id="PS51186"/>
    </source>
</evidence>
<comment type="caution">
    <text evidence="2">The sequence shown here is derived from an EMBL/GenBank/DDBJ whole genome shotgun (WGS) entry which is preliminary data.</text>
</comment>
<gene>
    <name evidence="2" type="ORF">BACCAP_01208</name>
</gene>
<dbReference type="Pfam" id="PF13508">
    <property type="entry name" value="Acetyltransf_7"/>
    <property type="match status" value="1"/>
</dbReference>
<accession>A6NSM9</accession>
<organism evidence="2 3">
    <name type="scientific">Pseudoflavonifractor capillosus ATCC 29799</name>
    <dbReference type="NCBI Taxonomy" id="411467"/>
    <lineage>
        <taxon>Bacteria</taxon>
        <taxon>Bacillati</taxon>
        <taxon>Bacillota</taxon>
        <taxon>Clostridia</taxon>
        <taxon>Eubacteriales</taxon>
        <taxon>Oscillospiraceae</taxon>
        <taxon>Pseudoflavonifractor</taxon>
    </lineage>
</organism>
<proteinExistence type="predicted"/>
<dbReference type="STRING" id="411467.BACCAP_01208"/>
<dbReference type="EMBL" id="AAXG02000008">
    <property type="protein sequence ID" value="EDN00986.1"/>
    <property type="molecule type" value="Genomic_DNA"/>
</dbReference>
<keyword evidence="3" id="KW-1185">Reference proteome</keyword>